<dbReference type="CDD" id="cd20615">
    <property type="entry name" value="CYP_GliC-like"/>
    <property type="match status" value="1"/>
</dbReference>
<dbReference type="InterPro" id="IPR001128">
    <property type="entry name" value="Cyt_P450"/>
</dbReference>
<dbReference type="PRINTS" id="PR00463">
    <property type="entry name" value="EP450I"/>
</dbReference>
<sequence>MELDLYIFPRPGWVTLFVAISIILWKKAAFVRFASYALSAIIHKLLTAVYPIYSDDLSKTIPTCPYQFPNGQGDVRKFLEGMDNSKAWKGEHGPVYRIWSGMRSEIVITRPEHVKAVFCDSDKHTKATSNNSGYLMSKILGSCLGLISGKQWRTVRASIKAPFEQQSMGDHVRLIRNHITRHFQETLGDDLLRTGLLDPAEGLKMAPFWIVAEILYGDLDEEMVSDLEDIVPLRESLFIQIINGGLTRFSLSRFLPTAANKKRTAFQARWRAFNDRAYERAKESGRLTKPVVRMYEDTRKGLVTCEQVLQTLDECLFANLDVTTGAMSWNIIFLAANKHYQDMLVKELALQRTMEERHQYILNNGTLLASCVSESARLRPAAAFSVPQSAPTTRVVDGYVIPAGTDIIIDAYSLNVHSNFWGPDAETYRPERFLEKSSVGQRYHYWRFGFGPRQCLGKYLADVIIRSIIIYLIENYELSKMNTSEEWKRRPEVWISHAQMQVGCLPKSSQANTDG</sequence>
<keyword evidence="2 6" id="KW-0479">Metal-binding</keyword>
<keyword evidence="5 7" id="KW-0503">Monooxygenase</keyword>
<dbReference type="GO" id="GO:0016705">
    <property type="term" value="F:oxidoreductase activity, acting on paired donors, with incorporation or reduction of molecular oxygen"/>
    <property type="evidence" value="ECO:0007669"/>
    <property type="project" value="InterPro"/>
</dbReference>
<evidence type="ECO:0000256" key="3">
    <source>
        <dbReference type="ARBA" id="ARBA00023002"/>
    </source>
</evidence>
<dbReference type="EMBL" id="JANPWZ010001370">
    <property type="protein sequence ID" value="KAJ3566331.1"/>
    <property type="molecule type" value="Genomic_DNA"/>
</dbReference>
<keyword evidence="9" id="KW-1185">Reference proteome</keyword>
<organism evidence="8 9">
    <name type="scientific">Xylaria arbuscula</name>
    <dbReference type="NCBI Taxonomy" id="114810"/>
    <lineage>
        <taxon>Eukaryota</taxon>
        <taxon>Fungi</taxon>
        <taxon>Dikarya</taxon>
        <taxon>Ascomycota</taxon>
        <taxon>Pezizomycotina</taxon>
        <taxon>Sordariomycetes</taxon>
        <taxon>Xylariomycetidae</taxon>
        <taxon>Xylariales</taxon>
        <taxon>Xylariaceae</taxon>
        <taxon>Xylaria</taxon>
    </lineage>
</organism>
<dbReference type="GO" id="GO:0020037">
    <property type="term" value="F:heme binding"/>
    <property type="evidence" value="ECO:0007669"/>
    <property type="project" value="InterPro"/>
</dbReference>
<keyword evidence="4 6" id="KW-0408">Iron</keyword>
<dbReference type="PRINTS" id="PR00385">
    <property type="entry name" value="P450"/>
</dbReference>
<accession>A0A9W8TJQ2</accession>
<proteinExistence type="inferred from homology"/>
<dbReference type="PANTHER" id="PTHR24303">
    <property type="entry name" value="HEME-BINDING MONOOXYGENASE FAMILY"/>
    <property type="match status" value="1"/>
</dbReference>
<evidence type="ECO:0000256" key="1">
    <source>
        <dbReference type="ARBA" id="ARBA00001971"/>
    </source>
</evidence>
<reference evidence="8" key="1">
    <citation type="submission" date="2022-07" db="EMBL/GenBank/DDBJ databases">
        <title>Genome Sequence of Xylaria arbuscula.</title>
        <authorList>
            <person name="Buettner E."/>
        </authorList>
    </citation>
    <scope>NUCLEOTIDE SEQUENCE</scope>
    <source>
        <strain evidence="8">VT107</strain>
    </source>
</reference>
<dbReference type="PROSITE" id="PS00086">
    <property type="entry name" value="CYTOCHROME_P450"/>
    <property type="match status" value="1"/>
</dbReference>
<comment type="similarity">
    <text evidence="7">Belongs to the cytochrome P450 family.</text>
</comment>
<evidence type="ECO:0000313" key="8">
    <source>
        <dbReference type="EMBL" id="KAJ3566331.1"/>
    </source>
</evidence>
<dbReference type="InterPro" id="IPR002401">
    <property type="entry name" value="Cyt_P450_E_grp-I"/>
</dbReference>
<dbReference type="Pfam" id="PF00067">
    <property type="entry name" value="p450"/>
    <property type="match status" value="1"/>
</dbReference>
<dbReference type="PANTHER" id="PTHR24303:SF31">
    <property type="entry name" value="CYTOCHROME P450 307A1-RELATED"/>
    <property type="match status" value="1"/>
</dbReference>
<evidence type="ECO:0000256" key="6">
    <source>
        <dbReference type="PIRSR" id="PIRSR602401-1"/>
    </source>
</evidence>
<keyword evidence="6 7" id="KW-0349">Heme</keyword>
<feature type="binding site" description="axial binding residue" evidence="6">
    <location>
        <position position="455"/>
    </location>
    <ligand>
        <name>heme</name>
        <dbReference type="ChEBI" id="CHEBI:30413"/>
    </ligand>
    <ligandPart>
        <name>Fe</name>
        <dbReference type="ChEBI" id="CHEBI:18248"/>
    </ligandPart>
</feature>
<gene>
    <name evidence="8" type="ORF">NPX13_g7173</name>
</gene>
<dbReference type="GO" id="GO:0005506">
    <property type="term" value="F:iron ion binding"/>
    <property type="evidence" value="ECO:0007669"/>
    <property type="project" value="InterPro"/>
</dbReference>
<comment type="cofactor">
    <cofactor evidence="1 6">
        <name>heme</name>
        <dbReference type="ChEBI" id="CHEBI:30413"/>
    </cofactor>
</comment>
<dbReference type="AlphaFoldDB" id="A0A9W8TJQ2"/>
<dbReference type="VEuPathDB" id="FungiDB:F4678DRAFT_435036"/>
<evidence type="ECO:0000256" key="7">
    <source>
        <dbReference type="RuleBase" id="RU000461"/>
    </source>
</evidence>
<dbReference type="InterPro" id="IPR017972">
    <property type="entry name" value="Cyt_P450_CS"/>
</dbReference>
<dbReference type="InterPro" id="IPR036396">
    <property type="entry name" value="Cyt_P450_sf"/>
</dbReference>
<evidence type="ECO:0000256" key="5">
    <source>
        <dbReference type="ARBA" id="ARBA00023033"/>
    </source>
</evidence>
<protein>
    <recommendedName>
        <fullName evidence="10">Cytochrome P450 monooxygenase</fullName>
    </recommendedName>
</protein>
<evidence type="ECO:0008006" key="10">
    <source>
        <dbReference type="Google" id="ProtNLM"/>
    </source>
</evidence>
<evidence type="ECO:0000313" key="9">
    <source>
        <dbReference type="Proteomes" id="UP001148614"/>
    </source>
</evidence>
<dbReference type="Gene3D" id="1.10.630.10">
    <property type="entry name" value="Cytochrome P450"/>
    <property type="match status" value="1"/>
</dbReference>
<comment type="caution">
    <text evidence="8">The sequence shown here is derived from an EMBL/GenBank/DDBJ whole genome shotgun (WGS) entry which is preliminary data.</text>
</comment>
<evidence type="ECO:0000256" key="4">
    <source>
        <dbReference type="ARBA" id="ARBA00023004"/>
    </source>
</evidence>
<evidence type="ECO:0000256" key="2">
    <source>
        <dbReference type="ARBA" id="ARBA00022723"/>
    </source>
</evidence>
<dbReference type="SUPFAM" id="SSF48264">
    <property type="entry name" value="Cytochrome P450"/>
    <property type="match status" value="1"/>
</dbReference>
<keyword evidence="3 7" id="KW-0560">Oxidoreductase</keyword>
<dbReference type="GO" id="GO:0004497">
    <property type="term" value="F:monooxygenase activity"/>
    <property type="evidence" value="ECO:0007669"/>
    <property type="project" value="UniProtKB-KW"/>
</dbReference>
<name>A0A9W8TJQ2_9PEZI</name>
<dbReference type="Proteomes" id="UP001148614">
    <property type="component" value="Unassembled WGS sequence"/>
</dbReference>